<dbReference type="GO" id="GO:0008817">
    <property type="term" value="F:corrinoid adenosyltransferase activity"/>
    <property type="evidence" value="ECO:0007669"/>
    <property type="project" value="InterPro"/>
</dbReference>
<dbReference type="InterPro" id="IPR003724">
    <property type="entry name" value="CblAdoTrfase_CobA"/>
</dbReference>
<accession>A0A1F5RI42</accession>
<dbReference type="EMBL" id="MFFM01000009">
    <property type="protein sequence ID" value="OGF14089.1"/>
    <property type="molecule type" value="Genomic_DNA"/>
</dbReference>
<dbReference type="SUPFAM" id="SSF52540">
    <property type="entry name" value="P-loop containing nucleoside triphosphate hydrolases"/>
    <property type="match status" value="1"/>
</dbReference>
<dbReference type="PIRSF" id="PIRSF015617">
    <property type="entry name" value="Adensltrnsf_CobA"/>
    <property type="match status" value="1"/>
</dbReference>
<evidence type="ECO:0000313" key="2">
    <source>
        <dbReference type="Proteomes" id="UP000177230"/>
    </source>
</evidence>
<protein>
    <submittedName>
        <fullName evidence="1">Cob(I)yrinic acid a,c-diamide adenosyltransferase</fullName>
    </submittedName>
</protein>
<dbReference type="NCBIfam" id="NF004637">
    <property type="entry name" value="PRK05986.1"/>
    <property type="match status" value="1"/>
</dbReference>
<name>A0A1F5RI42_9BACT</name>
<dbReference type="CDD" id="cd00561">
    <property type="entry name" value="CobA_ACA"/>
    <property type="match status" value="1"/>
</dbReference>
<dbReference type="GO" id="GO:0005524">
    <property type="term" value="F:ATP binding"/>
    <property type="evidence" value="ECO:0007669"/>
    <property type="project" value="InterPro"/>
</dbReference>
<gene>
    <name evidence="1" type="ORF">A2024_06050</name>
</gene>
<dbReference type="InterPro" id="IPR027417">
    <property type="entry name" value="P-loop_NTPase"/>
</dbReference>
<dbReference type="Pfam" id="PF02572">
    <property type="entry name" value="CobA_CobO_BtuR"/>
    <property type="match status" value="1"/>
</dbReference>
<keyword evidence="1" id="KW-0808">Transferase</keyword>
<organism evidence="1 2">
    <name type="scientific">Candidatus Edwardsbacteria bacterium GWF2_54_11</name>
    <dbReference type="NCBI Taxonomy" id="1817851"/>
    <lineage>
        <taxon>Bacteria</taxon>
        <taxon>Candidatus Edwardsiibacteriota</taxon>
    </lineage>
</organism>
<reference evidence="1 2" key="1">
    <citation type="journal article" date="2016" name="Nat. Commun.">
        <title>Thousands of microbial genomes shed light on interconnected biogeochemical processes in an aquifer system.</title>
        <authorList>
            <person name="Anantharaman K."/>
            <person name="Brown C.T."/>
            <person name="Hug L.A."/>
            <person name="Sharon I."/>
            <person name="Castelle C.J."/>
            <person name="Probst A.J."/>
            <person name="Thomas B.C."/>
            <person name="Singh A."/>
            <person name="Wilkins M.J."/>
            <person name="Karaoz U."/>
            <person name="Brodie E.L."/>
            <person name="Williams K.H."/>
            <person name="Hubbard S.S."/>
            <person name="Banfield J.F."/>
        </authorList>
    </citation>
    <scope>NUCLEOTIDE SEQUENCE [LARGE SCALE GENOMIC DNA]</scope>
</reference>
<comment type="caution">
    <text evidence="1">The sequence shown here is derived from an EMBL/GenBank/DDBJ whole genome shotgun (WGS) entry which is preliminary data.</text>
</comment>
<dbReference type="PANTHER" id="PTHR46638">
    <property type="entry name" value="CORRINOID ADENOSYLTRANSFERASE"/>
    <property type="match status" value="1"/>
</dbReference>
<dbReference type="Gene3D" id="3.40.50.300">
    <property type="entry name" value="P-loop containing nucleotide triphosphate hydrolases"/>
    <property type="match status" value="1"/>
</dbReference>
<sequence>MKGMIQVYTGNGKGKTTASLGLALRASGQKKKILMIQFMKGKVNYGELRSAKKLPGFTIKQFGRPSFVDKKNPAPADIKGAGQALEFAQKSFASGKYDIIILDELNVALDFNLVSLKDVLDLIATKPEKVELIITGRYAHPKVIKLADLVSEVKEVKHYYMQGVPARKGIEF</sequence>
<dbReference type="PANTHER" id="PTHR46638:SF1">
    <property type="entry name" value="CORRINOID ADENOSYLTRANSFERASE"/>
    <property type="match status" value="1"/>
</dbReference>
<evidence type="ECO:0000313" key="1">
    <source>
        <dbReference type="EMBL" id="OGF14089.1"/>
    </source>
</evidence>
<dbReference type="AlphaFoldDB" id="A0A1F5RI42"/>
<dbReference type="GO" id="GO:0009236">
    <property type="term" value="P:cobalamin biosynthetic process"/>
    <property type="evidence" value="ECO:0007669"/>
    <property type="project" value="InterPro"/>
</dbReference>
<proteinExistence type="predicted"/>
<dbReference type="Proteomes" id="UP000177230">
    <property type="component" value="Unassembled WGS sequence"/>
</dbReference>